<sequence>MVDELELLKKDWQKREADLPKLSYDQIYGMTWKKSSSIVKWIFYISLIELVFWAAINIIFSDSETMEELKALHIHKVIMVLNIVNYGIILYFIYKFYINYRKISFTDSSRKLMKAILKVKRTVTQYVWFNLIIFTTYLIINMYGVLLYAPEGQKIVQAASEDGNSFSFWAMVITISVIFTALVLLLIWLFYKLLYGILLKRLRENYNELKKLEV</sequence>
<proteinExistence type="predicted"/>
<feature type="transmembrane region" description="Helical" evidence="1">
    <location>
        <begin position="126"/>
        <end position="148"/>
    </location>
</feature>
<keyword evidence="1" id="KW-1133">Transmembrane helix</keyword>
<dbReference type="AlphaFoldDB" id="A0A5N5J172"/>
<protein>
    <submittedName>
        <fullName evidence="2">Uncharacterized protein</fullName>
    </submittedName>
</protein>
<feature type="transmembrane region" description="Helical" evidence="1">
    <location>
        <begin position="168"/>
        <end position="191"/>
    </location>
</feature>
<keyword evidence="1" id="KW-0812">Transmembrane</keyword>
<evidence type="ECO:0000256" key="1">
    <source>
        <dbReference type="SAM" id="Phobius"/>
    </source>
</evidence>
<organism evidence="2 3">
    <name type="scientific">Flagellimonas hadalis</name>
    <dbReference type="NCBI Taxonomy" id="2597517"/>
    <lineage>
        <taxon>Bacteria</taxon>
        <taxon>Pseudomonadati</taxon>
        <taxon>Bacteroidota</taxon>
        <taxon>Flavobacteriia</taxon>
        <taxon>Flavobacteriales</taxon>
        <taxon>Flavobacteriaceae</taxon>
        <taxon>Flagellimonas</taxon>
    </lineage>
</organism>
<evidence type="ECO:0000313" key="3">
    <source>
        <dbReference type="Proteomes" id="UP000319204"/>
    </source>
</evidence>
<dbReference type="Proteomes" id="UP000319204">
    <property type="component" value="Unassembled WGS sequence"/>
</dbReference>
<feature type="transmembrane region" description="Helical" evidence="1">
    <location>
        <begin position="41"/>
        <end position="60"/>
    </location>
</feature>
<evidence type="ECO:0000313" key="2">
    <source>
        <dbReference type="EMBL" id="KAB5485687.1"/>
    </source>
</evidence>
<reference evidence="2" key="1">
    <citation type="submission" date="2019-10" db="EMBL/GenBank/DDBJ databases">
        <title>Muricauda hadale sp. nov., a piezophilic bacterium isolated from hadopelagic water of the Mariana Trench.</title>
        <authorList>
            <person name="Wei Y."/>
        </authorList>
    </citation>
    <scope>NUCLEOTIDE SEQUENCE [LARGE SCALE GENOMIC DNA]</scope>
    <source>
        <strain evidence="2">MT-229</strain>
    </source>
</reference>
<feature type="transmembrane region" description="Helical" evidence="1">
    <location>
        <begin position="72"/>
        <end position="94"/>
    </location>
</feature>
<accession>A0A5N5J172</accession>
<name>A0A5N5J172_9FLAO</name>
<keyword evidence="1" id="KW-0472">Membrane</keyword>
<gene>
    <name evidence="2" type="ORF">FOT42_014400</name>
</gene>
<dbReference type="EMBL" id="VNIK02000011">
    <property type="protein sequence ID" value="KAB5485687.1"/>
    <property type="molecule type" value="Genomic_DNA"/>
</dbReference>
<dbReference type="OrthoDB" id="709028at2"/>
<comment type="caution">
    <text evidence="2">The sequence shown here is derived from an EMBL/GenBank/DDBJ whole genome shotgun (WGS) entry which is preliminary data.</text>
</comment>
<keyword evidence="3" id="KW-1185">Reference proteome</keyword>
<dbReference type="RefSeq" id="WP_151891236.1">
    <property type="nucleotide sequence ID" value="NZ_VNIK02000011.1"/>
</dbReference>